<reference evidence="2 3" key="1">
    <citation type="submission" date="2018-09" db="EMBL/GenBank/DDBJ databases">
        <title>Phylogeny of the Shewanellaceae, and recommendation for two new genera, Pseudoshewanella and Parashewanella.</title>
        <authorList>
            <person name="Wang G."/>
        </authorList>
    </citation>
    <scope>NUCLEOTIDE SEQUENCE [LARGE SCALE GENOMIC DNA]</scope>
    <source>
        <strain evidence="2 3">C51</strain>
    </source>
</reference>
<evidence type="ECO:0000313" key="3">
    <source>
        <dbReference type="Proteomes" id="UP000281474"/>
    </source>
</evidence>
<gene>
    <name evidence="2" type="ORF">D5018_06515</name>
</gene>
<evidence type="ECO:0000259" key="1">
    <source>
        <dbReference type="Pfam" id="PF01575"/>
    </source>
</evidence>
<name>A0A3L8PYR2_9GAMM</name>
<dbReference type="AlphaFoldDB" id="A0A3L8PYR2"/>
<accession>A0A3L8PYR2</accession>
<dbReference type="InterPro" id="IPR029069">
    <property type="entry name" value="HotDog_dom_sf"/>
</dbReference>
<dbReference type="SUPFAM" id="SSF54637">
    <property type="entry name" value="Thioesterase/thiol ester dehydrase-isomerase"/>
    <property type="match status" value="2"/>
</dbReference>
<dbReference type="InterPro" id="IPR002539">
    <property type="entry name" value="MaoC-like_dom"/>
</dbReference>
<sequence>MQYKVELTGKPSLLSLYRKIFFVRKPGWDGKALPSILVTQSNVKVSHRRAKRYSEVCGFEFDGQILPPTYLHIVMFRLHATLFTHEAITFPLLGLIHLRNQITHYRNVTIDESITCSCELVESEVTDKGIEFVFYSKALVEKELVWESRSTYLYRNEEKHRARPPRANNIAWGNATTTDIPEDLGRRYASASGDYNLIHLYPFLSKRFGFDKVLVHGMWSKAFCLSQLMSKLESSAFSIDVAFKLPVFMPGSVTFNYETKENGLSFEMRDKKGKRPHLTGDLTYL</sequence>
<proteinExistence type="predicted"/>
<dbReference type="EMBL" id="QZEI01000014">
    <property type="protein sequence ID" value="RLV60596.1"/>
    <property type="molecule type" value="Genomic_DNA"/>
</dbReference>
<feature type="domain" description="MaoC-like" evidence="1">
    <location>
        <begin position="178"/>
        <end position="274"/>
    </location>
</feature>
<dbReference type="PANTHER" id="PTHR43841:SF1">
    <property type="entry name" value="3-HYDROXYACYL-THIOESTER DEHYDRATASE X"/>
    <property type="match status" value="1"/>
</dbReference>
<dbReference type="Pfam" id="PF01575">
    <property type="entry name" value="MaoC_dehydratas"/>
    <property type="match status" value="1"/>
</dbReference>
<protein>
    <submittedName>
        <fullName evidence="2">Dehydratase</fullName>
    </submittedName>
</protein>
<dbReference type="OrthoDB" id="9774179at2"/>
<keyword evidence="3" id="KW-1185">Reference proteome</keyword>
<dbReference type="Proteomes" id="UP000281474">
    <property type="component" value="Unassembled WGS sequence"/>
</dbReference>
<comment type="caution">
    <text evidence="2">The sequence shown here is derived from an EMBL/GenBank/DDBJ whole genome shotgun (WGS) entry which is preliminary data.</text>
</comment>
<dbReference type="Gene3D" id="3.10.129.10">
    <property type="entry name" value="Hotdog Thioesterase"/>
    <property type="match status" value="1"/>
</dbReference>
<organism evidence="2 3">
    <name type="scientific">Parashewanella curva</name>
    <dbReference type="NCBI Taxonomy" id="2338552"/>
    <lineage>
        <taxon>Bacteria</taxon>
        <taxon>Pseudomonadati</taxon>
        <taxon>Pseudomonadota</taxon>
        <taxon>Gammaproteobacteria</taxon>
        <taxon>Alteromonadales</taxon>
        <taxon>Shewanellaceae</taxon>
        <taxon>Parashewanella</taxon>
    </lineage>
</organism>
<evidence type="ECO:0000313" key="2">
    <source>
        <dbReference type="EMBL" id="RLV60596.1"/>
    </source>
</evidence>
<dbReference type="PANTHER" id="PTHR43841">
    <property type="entry name" value="3-HYDROXYACYL-THIOESTER DEHYDRATASE HTDX-RELATED"/>
    <property type="match status" value="1"/>
</dbReference>
<dbReference type="RefSeq" id="WP_121838203.1">
    <property type="nucleotide sequence ID" value="NZ_ML014763.1"/>
</dbReference>